<accession>A0A0D2NS91</accession>
<keyword evidence="3" id="KW-1185">Reference proteome</keyword>
<dbReference type="AlphaFoldDB" id="A0A0D2NS91"/>
<dbReference type="Proteomes" id="UP000054270">
    <property type="component" value="Unassembled WGS sequence"/>
</dbReference>
<feature type="chain" id="PRO_5002265570" description="TLDc domain-containing protein" evidence="1">
    <location>
        <begin position="19"/>
        <end position="142"/>
    </location>
</feature>
<protein>
    <recommendedName>
        <fullName evidence="4">TLDc domain-containing protein</fullName>
    </recommendedName>
</protein>
<dbReference type="EMBL" id="KN817577">
    <property type="protein sequence ID" value="KJA19531.1"/>
    <property type="molecule type" value="Genomic_DNA"/>
</dbReference>
<evidence type="ECO:0008006" key="4">
    <source>
        <dbReference type="Google" id="ProtNLM"/>
    </source>
</evidence>
<organism evidence="2 3">
    <name type="scientific">Hypholoma sublateritium (strain FD-334 SS-4)</name>
    <dbReference type="NCBI Taxonomy" id="945553"/>
    <lineage>
        <taxon>Eukaryota</taxon>
        <taxon>Fungi</taxon>
        <taxon>Dikarya</taxon>
        <taxon>Basidiomycota</taxon>
        <taxon>Agaricomycotina</taxon>
        <taxon>Agaricomycetes</taxon>
        <taxon>Agaricomycetidae</taxon>
        <taxon>Agaricales</taxon>
        <taxon>Agaricineae</taxon>
        <taxon>Strophariaceae</taxon>
        <taxon>Hypholoma</taxon>
    </lineage>
</organism>
<gene>
    <name evidence="2" type="ORF">HYPSUDRAFT_893113</name>
</gene>
<name>A0A0D2NS91_HYPSF</name>
<evidence type="ECO:0000313" key="3">
    <source>
        <dbReference type="Proteomes" id="UP000054270"/>
    </source>
</evidence>
<keyword evidence="1" id="KW-0732">Signal</keyword>
<evidence type="ECO:0000313" key="2">
    <source>
        <dbReference type="EMBL" id="KJA19531.1"/>
    </source>
</evidence>
<proteinExistence type="predicted"/>
<evidence type="ECO:0000256" key="1">
    <source>
        <dbReference type="SAM" id="SignalP"/>
    </source>
</evidence>
<feature type="signal peptide" evidence="1">
    <location>
        <begin position="1"/>
        <end position="18"/>
    </location>
</feature>
<sequence length="142" mass="16263">MRNLVSCFLFSFHDVVTTFTTSTTSLPSGIHFTDYFFAFCSTHLLSAYHAHCCLVLDDSTRFIILVSNKKSYLGGQSLTFMFGNVDSLFRPSEGPPSTIFLLAIRWHSFWISDRPLQRPQSDSKRTSEWSPLYLSALFPFRV</sequence>
<reference evidence="3" key="1">
    <citation type="submission" date="2014-04" db="EMBL/GenBank/DDBJ databases">
        <title>Evolutionary Origins and Diversification of the Mycorrhizal Mutualists.</title>
        <authorList>
            <consortium name="DOE Joint Genome Institute"/>
            <consortium name="Mycorrhizal Genomics Consortium"/>
            <person name="Kohler A."/>
            <person name="Kuo A."/>
            <person name="Nagy L.G."/>
            <person name="Floudas D."/>
            <person name="Copeland A."/>
            <person name="Barry K.W."/>
            <person name="Cichocki N."/>
            <person name="Veneault-Fourrey C."/>
            <person name="LaButti K."/>
            <person name="Lindquist E.A."/>
            <person name="Lipzen A."/>
            <person name="Lundell T."/>
            <person name="Morin E."/>
            <person name="Murat C."/>
            <person name="Riley R."/>
            <person name="Ohm R."/>
            <person name="Sun H."/>
            <person name="Tunlid A."/>
            <person name="Henrissat B."/>
            <person name="Grigoriev I.V."/>
            <person name="Hibbett D.S."/>
            <person name="Martin F."/>
        </authorList>
    </citation>
    <scope>NUCLEOTIDE SEQUENCE [LARGE SCALE GENOMIC DNA]</scope>
    <source>
        <strain evidence="3">FD-334 SS-4</strain>
    </source>
</reference>